<dbReference type="PANTHER" id="PTHR13847">
    <property type="entry name" value="SARCOSINE DEHYDROGENASE-RELATED"/>
    <property type="match status" value="1"/>
</dbReference>
<evidence type="ECO:0000259" key="2">
    <source>
        <dbReference type="Pfam" id="PF01266"/>
    </source>
</evidence>
<dbReference type="Proteomes" id="UP000470213">
    <property type="component" value="Unassembled WGS sequence"/>
</dbReference>
<dbReference type="Gene3D" id="3.30.9.10">
    <property type="entry name" value="D-Amino Acid Oxidase, subunit A, domain 2"/>
    <property type="match status" value="1"/>
</dbReference>
<organism evidence="3 4">
    <name type="scientific">Alteromonas profundi</name>
    <dbReference type="NCBI Taxonomy" id="2696062"/>
    <lineage>
        <taxon>Bacteria</taxon>
        <taxon>Pseudomonadati</taxon>
        <taxon>Pseudomonadota</taxon>
        <taxon>Gammaproteobacteria</taxon>
        <taxon>Alteromonadales</taxon>
        <taxon>Alteromonadaceae</taxon>
        <taxon>Alteromonas/Salinimonas group</taxon>
        <taxon>Alteromonas</taxon>
    </lineage>
</organism>
<protein>
    <submittedName>
        <fullName evidence="3">FAD-dependent oxidoreductase</fullName>
    </submittedName>
</protein>
<dbReference type="GO" id="GO:0016491">
    <property type="term" value="F:oxidoreductase activity"/>
    <property type="evidence" value="ECO:0007669"/>
    <property type="project" value="UniProtKB-KW"/>
</dbReference>
<dbReference type="EMBL" id="JAAAWN010000003">
    <property type="protein sequence ID" value="NDV90288.1"/>
    <property type="molecule type" value="Genomic_DNA"/>
</dbReference>
<dbReference type="GO" id="GO:0005737">
    <property type="term" value="C:cytoplasm"/>
    <property type="evidence" value="ECO:0007669"/>
    <property type="project" value="TreeGrafter"/>
</dbReference>
<evidence type="ECO:0000313" key="3">
    <source>
        <dbReference type="EMBL" id="NDV90288.1"/>
    </source>
</evidence>
<name>A0A7X5RJU4_9ALTE</name>
<dbReference type="AlphaFoldDB" id="A0A7X5RJU4"/>
<dbReference type="SUPFAM" id="SSF51905">
    <property type="entry name" value="FAD/NAD(P)-binding domain"/>
    <property type="match status" value="1"/>
</dbReference>
<comment type="caution">
    <text evidence="3">The sequence shown here is derived from an EMBL/GenBank/DDBJ whole genome shotgun (WGS) entry which is preliminary data.</text>
</comment>
<accession>A0A7X5RJU4</accession>
<feature type="domain" description="FAD dependent oxidoreductase" evidence="2">
    <location>
        <begin position="41"/>
        <end position="397"/>
    </location>
</feature>
<dbReference type="InterPro" id="IPR036188">
    <property type="entry name" value="FAD/NAD-bd_sf"/>
</dbReference>
<dbReference type="PANTHER" id="PTHR13847:SF281">
    <property type="entry name" value="FAD DEPENDENT OXIDOREDUCTASE DOMAIN-CONTAINING PROTEIN"/>
    <property type="match status" value="1"/>
</dbReference>
<reference evidence="3 4" key="1">
    <citation type="submission" date="2020-01" db="EMBL/GenBank/DDBJ databases">
        <authorList>
            <person name="Chen J."/>
            <person name="Zhu S."/>
            <person name="Yang J."/>
        </authorList>
    </citation>
    <scope>NUCLEOTIDE SEQUENCE [LARGE SCALE GENOMIC DNA]</scope>
    <source>
        <strain evidence="3 4">345S023</strain>
    </source>
</reference>
<proteinExistence type="predicted"/>
<gene>
    <name evidence="3" type="ORF">GTH32_03645</name>
</gene>
<dbReference type="Pfam" id="PF01266">
    <property type="entry name" value="DAO"/>
    <property type="match status" value="1"/>
</dbReference>
<evidence type="ECO:0000256" key="1">
    <source>
        <dbReference type="ARBA" id="ARBA00023002"/>
    </source>
</evidence>
<sequence>MYAPLISTSVTPTDKSPASYWHATHQSESFPSLSLNIDTEYLIIGGGYTGLSAAIALAEAKKNVTLLDANNIGFGCAGRNAGFVLSGSGRLSLAAIEKNFSKRIALGMQREFDDSVALLHQRISQYAMNVDLTKGPYIKLAHNKAQANNLRQNAIRQNLHFGSSIQLLSKSDIDARLDIRGIFGAVETQGACLHPLKLADEYARISTQLGASLYCNTPVSAIVKHHDGYKIATTKGTVFAQNVIIASNAYTPKIFHKAVDNRQFPVQSSILVTPPLTPEQQKLTGLTSPMSFMDTRMMKYYYRVLPDGWLLFGGRGAVRGENANSKTNQQRLYHAMATMFPALKPLGIDYFWSGWVSVSLDSMPRIFTHDEGRLGYAMGYCGSGVAFAAYAGQQLVKRMLDSDSVDTSLPLYQSPLPRYPFAACRRLALRGLYKWAKIAQA</sequence>
<dbReference type="Gene3D" id="3.50.50.60">
    <property type="entry name" value="FAD/NAD(P)-binding domain"/>
    <property type="match status" value="1"/>
</dbReference>
<evidence type="ECO:0000313" key="4">
    <source>
        <dbReference type="Proteomes" id="UP000470213"/>
    </source>
</evidence>
<dbReference type="RefSeq" id="WP_163083881.1">
    <property type="nucleotide sequence ID" value="NZ_JAAAWN010000003.1"/>
</dbReference>
<keyword evidence="1" id="KW-0560">Oxidoreductase</keyword>
<keyword evidence="4" id="KW-1185">Reference proteome</keyword>
<dbReference type="InterPro" id="IPR006076">
    <property type="entry name" value="FAD-dep_OxRdtase"/>
</dbReference>